<feature type="transmembrane region" description="Helical" evidence="8">
    <location>
        <begin position="227"/>
        <end position="247"/>
    </location>
</feature>
<comment type="similarity">
    <text evidence="2">Belongs to the auxin efflux carrier (TC 2.A.69) family.</text>
</comment>
<dbReference type="Pfam" id="PF03547">
    <property type="entry name" value="Mem_trans"/>
    <property type="match status" value="1"/>
</dbReference>
<keyword evidence="7 8" id="KW-0472">Membrane</keyword>
<evidence type="ECO:0000256" key="5">
    <source>
        <dbReference type="ARBA" id="ARBA00022692"/>
    </source>
</evidence>
<dbReference type="InterPro" id="IPR004776">
    <property type="entry name" value="Mem_transp_PIN-like"/>
</dbReference>
<evidence type="ECO:0000313" key="10">
    <source>
        <dbReference type="Proteomes" id="UP000000788"/>
    </source>
</evidence>
<dbReference type="PANTHER" id="PTHR36838">
    <property type="entry name" value="AUXIN EFFLUX CARRIER FAMILY PROTEIN"/>
    <property type="match status" value="1"/>
</dbReference>
<keyword evidence="5 8" id="KW-0812">Transmembrane</keyword>
<dbReference type="InterPro" id="IPR038770">
    <property type="entry name" value="Na+/solute_symporter_sf"/>
</dbReference>
<evidence type="ECO:0000256" key="2">
    <source>
        <dbReference type="ARBA" id="ARBA00010145"/>
    </source>
</evidence>
<evidence type="ECO:0000256" key="4">
    <source>
        <dbReference type="ARBA" id="ARBA00022475"/>
    </source>
</evidence>
<evidence type="ECO:0000313" key="9">
    <source>
        <dbReference type="EMBL" id="ABX09134.1"/>
    </source>
</evidence>
<dbReference type="GO" id="GO:0005886">
    <property type="term" value="C:plasma membrane"/>
    <property type="evidence" value="ECO:0007669"/>
    <property type="project" value="UniProtKB-SubCell"/>
</dbReference>
<dbReference type="Gene3D" id="1.20.1530.20">
    <property type="match status" value="1"/>
</dbReference>
<dbReference type="OrthoDB" id="550873at2"/>
<dbReference type="STRING" id="93059.P9211_12031"/>
<feature type="transmembrane region" description="Helical" evidence="8">
    <location>
        <begin position="61"/>
        <end position="78"/>
    </location>
</feature>
<accession>A9BBC2</accession>
<keyword evidence="6 8" id="KW-1133">Transmembrane helix</keyword>
<keyword evidence="10" id="KW-1185">Reference proteome</keyword>
<dbReference type="KEGG" id="pmj:P9211_12031"/>
<name>A9BBC2_PROM4</name>
<dbReference type="HOGENOM" id="CLU_911725_0_0_3"/>
<evidence type="ECO:0000256" key="3">
    <source>
        <dbReference type="ARBA" id="ARBA00022448"/>
    </source>
</evidence>
<keyword evidence="4" id="KW-1003">Cell membrane</keyword>
<comment type="subcellular location">
    <subcellularLocation>
        <location evidence="1">Cell membrane</location>
        <topology evidence="1">Multi-pass membrane protein</topology>
    </subcellularLocation>
</comment>
<evidence type="ECO:0000256" key="7">
    <source>
        <dbReference type="ARBA" id="ARBA00023136"/>
    </source>
</evidence>
<feature type="transmembrane region" description="Helical" evidence="8">
    <location>
        <begin position="283"/>
        <end position="302"/>
    </location>
</feature>
<dbReference type="Proteomes" id="UP000000788">
    <property type="component" value="Chromosome"/>
</dbReference>
<proteinExistence type="inferred from homology"/>
<evidence type="ECO:0000256" key="8">
    <source>
        <dbReference type="SAM" id="Phobius"/>
    </source>
</evidence>
<dbReference type="PANTHER" id="PTHR36838:SF1">
    <property type="entry name" value="SLR1864 PROTEIN"/>
    <property type="match status" value="1"/>
</dbReference>
<dbReference type="EMBL" id="CP000878">
    <property type="protein sequence ID" value="ABX09134.1"/>
    <property type="molecule type" value="Genomic_DNA"/>
</dbReference>
<evidence type="ECO:0000256" key="6">
    <source>
        <dbReference type="ARBA" id="ARBA00022989"/>
    </source>
</evidence>
<feature type="transmembrane region" description="Helical" evidence="8">
    <location>
        <begin position="185"/>
        <end position="207"/>
    </location>
</feature>
<feature type="transmembrane region" description="Helical" evidence="8">
    <location>
        <begin position="118"/>
        <end position="138"/>
    </location>
</feature>
<reference evidence="9 10" key="1">
    <citation type="journal article" date="2007" name="PLoS Genet.">
        <title>Patterns and implications of gene gain and loss in the evolution of Prochlorococcus.</title>
        <authorList>
            <person name="Kettler G.C."/>
            <person name="Martiny A.C."/>
            <person name="Huang K."/>
            <person name="Zucker J."/>
            <person name="Coleman M.L."/>
            <person name="Rodrigue S."/>
            <person name="Chen F."/>
            <person name="Lapidus A."/>
            <person name="Ferriera S."/>
            <person name="Johnson J."/>
            <person name="Steglich C."/>
            <person name="Church G.M."/>
            <person name="Richardson P."/>
            <person name="Chisholm S.W."/>
        </authorList>
    </citation>
    <scope>NUCLEOTIDE SEQUENCE [LARGE SCALE GENOMIC DNA]</scope>
    <source>
        <strain evidence="10">MIT 9211</strain>
    </source>
</reference>
<dbReference type="AlphaFoldDB" id="A9BBC2"/>
<feature type="transmembrane region" description="Helical" evidence="8">
    <location>
        <begin position="31"/>
        <end position="49"/>
    </location>
</feature>
<evidence type="ECO:0000256" key="1">
    <source>
        <dbReference type="ARBA" id="ARBA00004651"/>
    </source>
</evidence>
<dbReference type="GO" id="GO:0055085">
    <property type="term" value="P:transmembrane transport"/>
    <property type="evidence" value="ECO:0007669"/>
    <property type="project" value="InterPro"/>
</dbReference>
<dbReference type="eggNOG" id="COG0679">
    <property type="taxonomic scope" value="Bacteria"/>
</dbReference>
<organism evidence="9 10">
    <name type="scientific">Prochlorococcus marinus (strain MIT 9211)</name>
    <dbReference type="NCBI Taxonomy" id="93059"/>
    <lineage>
        <taxon>Bacteria</taxon>
        <taxon>Bacillati</taxon>
        <taxon>Cyanobacteriota</taxon>
        <taxon>Cyanophyceae</taxon>
        <taxon>Synechococcales</taxon>
        <taxon>Prochlorococcaceae</taxon>
        <taxon>Prochlorococcus</taxon>
    </lineage>
</organism>
<feature type="transmembrane region" description="Helical" evidence="8">
    <location>
        <begin position="90"/>
        <end position="111"/>
    </location>
</feature>
<dbReference type="RefSeq" id="WP_012195755.1">
    <property type="nucleotide sequence ID" value="NC_009976.1"/>
</dbReference>
<protein>
    <submittedName>
        <fullName evidence="9">Predicted permease</fullName>
    </submittedName>
</protein>
<gene>
    <name evidence="9" type="ordered locus">P9211_12031</name>
</gene>
<sequence length="305" mass="32641">MNVISLLTELIPCLLIGYLLGKFNENLSVVIARPLINFGIPISLMGLLLKVGLKMDLIESALMALVAIGILMTILVVIPQLRESISCKTLQLGSGFGNTGYFGIPVALTLLPSQALGYSIGFDLGATLFIWSLGPLLLGGDAHQLLGSRNCNGVLKALIKSPASKGLIGALLVQVSPWHIQLTSFLWGPSKIVIILALVVVGMRLGWIGTSTSSSIRTKLRVIKLSLIMKLLGLPSLMFCLCLLLKLPNLMRNALVLQSAAPTAISILLISQANSHEEEKASSLVVFSTIFALITIPLWSLILKI</sequence>
<keyword evidence="3" id="KW-0813">Transport</keyword>